<dbReference type="Pfam" id="PF00439">
    <property type="entry name" value="Bromodomain"/>
    <property type="match status" value="1"/>
</dbReference>
<dbReference type="CDD" id="cd00167">
    <property type="entry name" value="SANT"/>
    <property type="match status" value="1"/>
</dbReference>
<feature type="compositionally biased region" description="Basic and acidic residues" evidence="3">
    <location>
        <begin position="233"/>
        <end position="245"/>
    </location>
</feature>
<dbReference type="SUPFAM" id="SSF46689">
    <property type="entry name" value="Homeodomain-like"/>
    <property type="match status" value="1"/>
</dbReference>
<feature type="compositionally biased region" description="Basic and acidic residues" evidence="3">
    <location>
        <begin position="527"/>
        <end position="543"/>
    </location>
</feature>
<reference evidence="6 7" key="1">
    <citation type="submission" date="2018-06" db="EMBL/GenBank/DDBJ databases">
        <title>The Genome of Cuscuta australis (Dodder) Provides Insight into the Evolution of Plant Parasitism.</title>
        <authorList>
            <person name="Liu H."/>
        </authorList>
    </citation>
    <scope>NUCLEOTIDE SEQUENCE [LARGE SCALE GENOMIC DNA]</scope>
    <source>
        <strain evidence="7">cv. Yunnan</strain>
        <tissue evidence="6">Vines</tissue>
    </source>
</reference>
<dbReference type="InterPro" id="IPR001005">
    <property type="entry name" value="SANT/Myb"/>
</dbReference>
<dbReference type="PANTHER" id="PTHR37888:SF11">
    <property type="entry name" value="DNA-BINDING BROMODOMAIN-CONTAINING PROTEIN"/>
    <property type="match status" value="1"/>
</dbReference>
<feature type="compositionally biased region" description="Polar residues" evidence="3">
    <location>
        <begin position="477"/>
        <end position="494"/>
    </location>
</feature>
<dbReference type="AlphaFoldDB" id="A0A328DWE7"/>
<organism evidence="6 7">
    <name type="scientific">Cuscuta australis</name>
    <dbReference type="NCBI Taxonomy" id="267555"/>
    <lineage>
        <taxon>Eukaryota</taxon>
        <taxon>Viridiplantae</taxon>
        <taxon>Streptophyta</taxon>
        <taxon>Embryophyta</taxon>
        <taxon>Tracheophyta</taxon>
        <taxon>Spermatophyta</taxon>
        <taxon>Magnoliopsida</taxon>
        <taxon>eudicotyledons</taxon>
        <taxon>Gunneridae</taxon>
        <taxon>Pentapetalae</taxon>
        <taxon>asterids</taxon>
        <taxon>lamiids</taxon>
        <taxon>Solanales</taxon>
        <taxon>Convolvulaceae</taxon>
        <taxon>Cuscuteae</taxon>
        <taxon>Cuscuta</taxon>
        <taxon>Cuscuta subgen. Grammica</taxon>
        <taxon>Cuscuta sect. Cleistogrammica</taxon>
    </lineage>
</organism>
<dbReference type="InterPro" id="IPR036427">
    <property type="entry name" value="Bromodomain-like_sf"/>
</dbReference>
<comment type="caution">
    <text evidence="6">The sequence shown here is derived from an EMBL/GenBank/DDBJ whole genome shotgun (WGS) entry which is preliminary data.</text>
</comment>
<feature type="domain" description="Bromo" evidence="4">
    <location>
        <begin position="349"/>
        <end position="420"/>
    </location>
</feature>
<evidence type="ECO:0000259" key="5">
    <source>
        <dbReference type="PROSITE" id="PS50090"/>
    </source>
</evidence>
<feature type="compositionally biased region" description="Basic residues" evidence="3">
    <location>
        <begin position="646"/>
        <end position="656"/>
    </location>
</feature>
<dbReference type="CDD" id="cd04369">
    <property type="entry name" value="Bromodomain"/>
    <property type="match status" value="1"/>
</dbReference>
<dbReference type="PROSITE" id="PS50014">
    <property type="entry name" value="BROMODOMAIN_2"/>
    <property type="match status" value="1"/>
</dbReference>
<dbReference type="SUPFAM" id="SSF47370">
    <property type="entry name" value="Bromodomain"/>
    <property type="match status" value="1"/>
</dbReference>
<proteinExistence type="predicted"/>
<dbReference type="SMART" id="SM00717">
    <property type="entry name" value="SANT"/>
    <property type="match status" value="1"/>
</dbReference>
<dbReference type="GO" id="GO:0000976">
    <property type="term" value="F:transcription cis-regulatory region binding"/>
    <property type="evidence" value="ECO:0007669"/>
    <property type="project" value="UniProtKB-ARBA"/>
</dbReference>
<evidence type="ECO:0000313" key="6">
    <source>
        <dbReference type="EMBL" id="RAL48699.1"/>
    </source>
</evidence>
<keyword evidence="1 2" id="KW-0103">Bromodomain</keyword>
<gene>
    <name evidence="6" type="ORF">DM860_001019</name>
</gene>
<feature type="domain" description="Myb-like" evidence="5">
    <location>
        <begin position="26"/>
        <end position="85"/>
    </location>
</feature>
<evidence type="ECO:0000259" key="4">
    <source>
        <dbReference type="PROSITE" id="PS50014"/>
    </source>
</evidence>
<dbReference type="Gene3D" id="1.20.920.10">
    <property type="entry name" value="Bromodomain-like"/>
    <property type="match status" value="1"/>
</dbReference>
<feature type="compositionally biased region" description="Polar residues" evidence="3">
    <location>
        <begin position="544"/>
        <end position="554"/>
    </location>
</feature>
<keyword evidence="7" id="KW-1185">Reference proteome</keyword>
<feature type="compositionally biased region" description="Basic and acidic residues" evidence="3">
    <location>
        <begin position="284"/>
        <end position="294"/>
    </location>
</feature>
<dbReference type="InterPro" id="IPR009057">
    <property type="entry name" value="Homeodomain-like_sf"/>
</dbReference>
<sequence length="689" mass="78010">MEYIQTVRVSNFWHSFMARLERTSENTPETEARWSTWEELLLACAVNHHGTKNWDSVAVELQKRSSVPAMMLSPENCKLKYIHLKRRFTSGEVNGVGYEHNERTETAVPLLEELRKLRVAELKRDVERYDLSILSLQLKVKTLTEERDRSQRDGERSDLAISGEGDDCCEHKIEGDAKITPESNAVDLVTGEKDQQWMNESISTDQKGGSNARAVTFDDQKPSGAGRTGNVEDEPRKERERKAVRADSCNGSSNSVEKDPVRELVKTESVTDWAELLESVAESKVNEEGTKENSDVQSSLSKSRKAESSNRENWRSRSCNERGNTNESPATKIMPSEFQPLINFLEKIESHKHGSLFTRMLESQQTEDYKLLIRQHIDFETVRLRLHEGRYVVCKAKFFRDLLVLANNAIIIFRKNTSELTAAMELRQLISKELSRAKVYFPSLKQKSLIKLGPFTKEENPKQSDKQDAKSLVGCRKSNSITAPKSSGSSSGVDNTKDQIARKFDDGPSIIDVKPKSPSQAVLTNPEENRTTMKRMRETRNEKNFNCINQNKISATVVEKAQRKRENHPSKSENNNNSTNNAQSNTDSKKRGAANFLNRMKQSSSTNSRSLMDAVKSTPLSDDNKSRKELPLSSKPPLEQVIQKGTFRKVSGRPPKRAAAPSSQLNKRNLEVDLSEPLATKQAKKRPRR</sequence>
<dbReference type="SMART" id="SM00297">
    <property type="entry name" value="BROMO"/>
    <property type="match status" value="1"/>
</dbReference>
<evidence type="ECO:0000256" key="3">
    <source>
        <dbReference type="SAM" id="MobiDB-lite"/>
    </source>
</evidence>
<dbReference type="InterPro" id="IPR001487">
    <property type="entry name" value="Bromodomain"/>
</dbReference>
<feature type="region of interest" description="Disordered" evidence="3">
    <location>
        <begin position="144"/>
        <end position="168"/>
    </location>
</feature>
<feature type="region of interest" description="Disordered" evidence="3">
    <location>
        <begin position="202"/>
        <end position="263"/>
    </location>
</feature>
<feature type="compositionally biased region" description="Low complexity" evidence="3">
    <location>
        <begin position="572"/>
        <end position="586"/>
    </location>
</feature>
<feature type="compositionally biased region" description="Basic and acidic residues" evidence="3">
    <location>
        <begin position="304"/>
        <end position="320"/>
    </location>
</feature>
<feature type="region of interest" description="Disordered" evidence="3">
    <location>
        <begin position="283"/>
        <end position="333"/>
    </location>
</feature>
<dbReference type="PROSITE" id="PS50090">
    <property type="entry name" value="MYB_LIKE"/>
    <property type="match status" value="1"/>
</dbReference>
<feature type="compositionally biased region" description="Basic and acidic residues" evidence="3">
    <location>
        <begin position="456"/>
        <end position="469"/>
    </location>
</feature>
<feature type="compositionally biased region" description="Basic and acidic residues" evidence="3">
    <location>
        <begin position="495"/>
        <end position="506"/>
    </location>
</feature>
<accession>A0A328DWE7</accession>
<evidence type="ECO:0000256" key="2">
    <source>
        <dbReference type="PROSITE-ProRule" id="PRU00035"/>
    </source>
</evidence>
<dbReference type="PANTHER" id="PTHR37888">
    <property type="entry name" value="DNA-BINDING BROMODOMAIN-CONTAINING PROTEIN"/>
    <property type="match status" value="1"/>
</dbReference>
<dbReference type="Pfam" id="PF00249">
    <property type="entry name" value="Myb_DNA-binding"/>
    <property type="match status" value="1"/>
</dbReference>
<feature type="compositionally biased region" description="Basic and acidic residues" evidence="3">
    <location>
        <begin position="144"/>
        <end position="158"/>
    </location>
</feature>
<dbReference type="EMBL" id="NQVE01000097">
    <property type="protein sequence ID" value="RAL48699.1"/>
    <property type="molecule type" value="Genomic_DNA"/>
</dbReference>
<evidence type="ECO:0000256" key="1">
    <source>
        <dbReference type="ARBA" id="ARBA00023117"/>
    </source>
</evidence>
<name>A0A328DWE7_9ASTE</name>
<dbReference type="GO" id="GO:0010597">
    <property type="term" value="P:green leaf volatile biosynthetic process"/>
    <property type="evidence" value="ECO:0007669"/>
    <property type="project" value="UniProtKB-ARBA"/>
</dbReference>
<dbReference type="Proteomes" id="UP000249390">
    <property type="component" value="Unassembled WGS sequence"/>
</dbReference>
<feature type="compositionally biased region" description="Polar residues" evidence="3">
    <location>
        <begin position="600"/>
        <end position="610"/>
    </location>
</feature>
<feature type="region of interest" description="Disordered" evidence="3">
    <location>
        <begin position="455"/>
        <end position="689"/>
    </location>
</feature>
<dbReference type="Gene3D" id="1.10.10.60">
    <property type="entry name" value="Homeodomain-like"/>
    <property type="match status" value="1"/>
</dbReference>
<evidence type="ECO:0000313" key="7">
    <source>
        <dbReference type="Proteomes" id="UP000249390"/>
    </source>
</evidence>
<protein>
    <submittedName>
        <fullName evidence="6">Uncharacterized protein</fullName>
    </submittedName>
</protein>